<protein>
    <submittedName>
        <fullName evidence="9">Cytochrome C biogenesis protein</fullName>
    </submittedName>
</protein>
<dbReference type="GO" id="GO:0016020">
    <property type="term" value="C:membrane"/>
    <property type="evidence" value="ECO:0007669"/>
    <property type="project" value="UniProtKB-SubCell"/>
</dbReference>
<keyword evidence="3 7" id="KW-0812">Transmembrane</keyword>
<evidence type="ECO:0000256" key="2">
    <source>
        <dbReference type="ARBA" id="ARBA00006143"/>
    </source>
</evidence>
<feature type="transmembrane region" description="Helical" evidence="7">
    <location>
        <begin position="101"/>
        <end position="121"/>
    </location>
</feature>
<evidence type="ECO:0000313" key="9">
    <source>
        <dbReference type="EMBL" id="ATI41864.1"/>
    </source>
</evidence>
<dbReference type="InterPro" id="IPR051790">
    <property type="entry name" value="Cytochrome_c-biogenesis_DsbD"/>
</dbReference>
<dbReference type="PANTHER" id="PTHR31272:SF4">
    <property type="entry name" value="CYTOCHROME C-TYPE BIOGENESIS PROTEIN HI_1454-RELATED"/>
    <property type="match status" value="1"/>
</dbReference>
<evidence type="ECO:0000313" key="10">
    <source>
        <dbReference type="Proteomes" id="UP000219050"/>
    </source>
</evidence>
<evidence type="ECO:0000256" key="7">
    <source>
        <dbReference type="SAM" id="Phobius"/>
    </source>
</evidence>
<dbReference type="RefSeq" id="WP_088663971.1">
    <property type="nucleotide sequence ID" value="NZ_CP021404.1"/>
</dbReference>
<dbReference type="KEGG" id="cmag:CBW24_07535"/>
<organism evidence="9 10">
    <name type="scientific">Pacificitalea manganoxidans</name>
    <dbReference type="NCBI Taxonomy" id="1411902"/>
    <lineage>
        <taxon>Bacteria</taxon>
        <taxon>Pseudomonadati</taxon>
        <taxon>Pseudomonadota</taxon>
        <taxon>Alphaproteobacteria</taxon>
        <taxon>Rhodobacterales</taxon>
        <taxon>Paracoccaceae</taxon>
        <taxon>Pacificitalea</taxon>
    </lineage>
</organism>
<evidence type="ECO:0000256" key="5">
    <source>
        <dbReference type="ARBA" id="ARBA00022989"/>
    </source>
</evidence>
<comment type="similarity">
    <text evidence="2">Belongs to the DsbD family.</text>
</comment>
<keyword evidence="10" id="KW-1185">Reference proteome</keyword>
<evidence type="ECO:0000256" key="4">
    <source>
        <dbReference type="ARBA" id="ARBA00022748"/>
    </source>
</evidence>
<proteinExistence type="inferred from homology"/>
<evidence type="ECO:0000256" key="1">
    <source>
        <dbReference type="ARBA" id="ARBA00004141"/>
    </source>
</evidence>
<accession>A0A291LYY2</accession>
<feature type="transmembrane region" description="Helical" evidence="7">
    <location>
        <begin position="12"/>
        <end position="41"/>
    </location>
</feature>
<keyword evidence="5 7" id="KW-1133">Transmembrane helix</keyword>
<dbReference type="GO" id="GO:0017004">
    <property type="term" value="P:cytochrome complex assembly"/>
    <property type="evidence" value="ECO:0007669"/>
    <property type="project" value="UniProtKB-KW"/>
</dbReference>
<name>A0A291LYY2_9RHOB</name>
<evidence type="ECO:0000256" key="6">
    <source>
        <dbReference type="ARBA" id="ARBA00023136"/>
    </source>
</evidence>
<feature type="transmembrane region" description="Helical" evidence="7">
    <location>
        <begin position="224"/>
        <end position="246"/>
    </location>
</feature>
<feature type="transmembrane region" description="Helical" evidence="7">
    <location>
        <begin position="142"/>
        <end position="163"/>
    </location>
</feature>
<comment type="subcellular location">
    <subcellularLocation>
        <location evidence="1">Membrane</location>
        <topology evidence="1">Multi-pass membrane protein</topology>
    </subcellularLocation>
</comment>
<gene>
    <name evidence="9" type="ORF">CBW24_07535</name>
</gene>
<dbReference type="Proteomes" id="UP000219050">
    <property type="component" value="Chromosome"/>
</dbReference>
<keyword evidence="4" id="KW-0201">Cytochrome c-type biogenesis</keyword>
<dbReference type="OrthoDB" id="9803065at2"/>
<feature type="domain" description="Cytochrome C biogenesis protein transmembrane" evidence="8">
    <location>
        <begin position="14"/>
        <end position="234"/>
    </location>
</feature>
<reference evidence="9 10" key="1">
    <citation type="submission" date="2017-05" db="EMBL/GenBank/DDBJ databases">
        <title>Comparative genomic and metabolic analysis of manganese-oxidizing mechanisms in Celeribater manganoxidans DY25T: its adaption to the environment of polymetallic nodule.</title>
        <authorList>
            <person name="Wang X."/>
        </authorList>
    </citation>
    <scope>NUCLEOTIDE SEQUENCE [LARGE SCALE GENOMIC DNA]</scope>
    <source>
        <strain evidence="9 10">DY25</strain>
    </source>
</reference>
<feature type="transmembrane region" description="Helical" evidence="7">
    <location>
        <begin position="66"/>
        <end position="95"/>
    </location>
</feature>
<dbReference type="Pfam" id="PF02683">
    <property type="entry name" value="DsbD_TM"/>
    <property type="match status" value="1"/>
</dbReference>
<evidence type="ECO:0000256" key="3">
    <source>
        <dbReference type="ARBA" id="ARBA00022692"/>
    </source>
</evidence>
<keyword evidence="6 7" id="KW-0472">Membrane</keyword>
<dbReference type="AlphaFoldDB" id="A0A291LYY2"/>
<evidence type="ECO:0000259" key="8">
    <source>
        <dbReference type="Pfam" id="PF02683"/>
    </source>
</evidence>
<feature type="transmembrane region" description="Helical" evidence="7">
    <location>
        <begin position="183"/>
        <end position="203"/>
    </location>
</feature>
<dbReference type="PANTHER" id="PTHR31272">
    <property type="entry name" value="CYTOCHROME C-TYPE BIOGENESIS PROTEIN HI_1454-RELATED"/>
    <property type="match status" value="1"/>
</dbReference>
<sequence length="256" mass="27070">MFGFEIIDAALMPAIGIALLAGIISFLSPCVLPIVPPYLAYMGGVSMAQMEGSDTATGAGHARGKVLLAALFFVLGLSTVFLLLGFTASAFGTFFLRNQTLFNALAGVMVMLFGVHFLGIVRLPFLEREARLDAGDRGGSAFGAYVLGLAFAFGWTPCIGPQLGAILSLAASEADLARGTLLLGIYAAGLGIPFLLVAAFFPSMGGVMAWMKRHMARIERIMGLLLWTIGLLMLTGGFSRFSYWLLETFPALAVLG</sequence>
<dbReference type="InterPro" id="IPR003834">
    <property type="entry name" value="Cyt_c_assmbl_TM_dom"/>
</dbReference>
<dbReference type="EMBL" id="CP021404">
    <property type="protein sequence ID" value="ATI41864.1"/>
    <property type="molecule type" value="Genomic_DNA"/>
</dbReference>